<dbReference type="GO" id="GO:0015074">
    <property type="term" value="P:DNA integration"/>
    <property type="evidence" value="ECO:0007669"/>
    <property type="project" value="InterPro"/>
</dbReference>
<dbReference type="InterPro" id="IPR013762">
    <property type="entry name" value="Integrase-like_cat_sf"/>
</dbReference>
<protein>
    <recommendedName>
        <fullName evidence="2">Tyr recombinase domain-containing protein</fullName>
    </recommendedName>
</protein>
<dbReference type="Gene3D" id="1.10.443.10">
    <property type="entry name" value="Intergrase catalytic core"/>
    <property type="match status" value="1"/>
</dbReference>
<organism evidence="3 4">
    <name type="scientific">Actinoplanes friuliensis DSM 7358</name>
    <dbReference type="NCBI Taxonomy" id="1246995"/>
    <lineage>
        <taxon>Bacteria</taxon>
        <taxon>Bacillati</taxon>
        <taxon>Actinomycetota</taxon>
        <taxon>Actinomycetes</taxon>
        <taxon>Micromonosporales</taxon>
        <taxon>Micromonosporaceae</taxon>
        <taxon>Actinoplanes</taxon>
    </lineage>
</organism>
<accession>U5W4W4</accession>
<dbReference type="EMBL" id="CP006272">
    <property type="protein sequence ID" value="AGZ44164.1"/>
    <property type="molecule type" value="Genomic_DNA"/>
</dbReference>
<dbReference type="eggNOG" id="COG0582">
    <property type="taxonomic scope" value="Bacteria"/>
</dbReference>
<sequence length="126" mass="13683">MVGPGSFAGLPSRQVQRLGRESAAVQVRIAAKARPIGPHQIRDLTASTLLDAGYGVHEVAERLGHDPATLMRYYTRVDATRRLQATDRITDLMTVSEVPPRPLRNWGGCTASLLFDDGKSVETLAS</sequence>
<evidence type="ECO:0000313" key="3">
    <source>
        <dbReference type="EMBL" id="AGZ44164.1"/>
    </source>
</evidence>
<gene>
    <name evidence="3" type="ORF">AFR_29515</name>
</gene>
<feature type="domain" description="Tyr recombinase" evidence="2">
    <location>
        <begin position="16"/>
        <end position="79"/>
    </location>
</feature>
<keyword evidence="1" id="KW-0233">DNA recombination</keyword>
<evidence type="ECO:0000259" key="2">
    <source>
        <dbReference type="Pfam" id="PF00589"/>
    </source>
</evidence>
<evidence type="ECO:0000313" key="4">
    <source>
        <dbReference type="Proteomes" id="UP000017746"/>
    </source>
</evidence>
<dbReference type="GO" id="GO:0006310">
    <property type="term" value="P:DNA recombination"/>
    <property type="evidence" value="ECO:0007669"/>
    <property type="project" value="UniProtKB-KW"/>
</dbReference>
<reference evidence="3 4" key="1">
    <citation type="journal article" date="2014" name="J. Biotechnol.">
        <title>Complete genome sequence of the actinobacterium Actinoplanes friuliensis HAG 010964, producer of the lipopeptide antibiotic friulimycin.</title>
        <authorList>
            <person name="Ruckert C."/>
            <person name="Szczepanowski R."/>
            <person name="Albersmeier A."/>
            <person name="Goesmann A."/>
            <person name="Fischer N."/>
            <person name="Steinkamper A."/>
            <person name="Puhler A."/>
            <person name="Biener R."/>
            <person name="Schwartz D."/>
            <person name="Kalinowski J."/>
        </authorList>
    </citation>
    <scope>NUCLEOTIDE SEQUENCE [LARGE SCALE GENOMIC DNA]</scope>
    <source>
        <strain evidence="3 4">DSM 7358</strain>
    </source>
</reference>
<name>U5W4W4_9ACTN</name>
<dbReference type="SUPFAM" id="SSF56349">
    <property type="entry name" value="DNA breaking-rejoining enzymes"/>
    <property type="match status" value="1"/>
</dbReference>
<dbReference type="STRING" id="1246995.AFR_29515"/>
<dbReference type="InterPro" id="IPR011010">
    <property type="entry name" value="DNA_brk_join_enz"/>
</dbReference>
<dbReference type="Proteomes" id="UP000017746">
    <property type="component" value="Chromosome"/>
</dbReference>
<proteinExistence type="predicted"/>
<dbReference type="KEGG" id="afs:AFR_29515"/>
<dbReference type="PATRIC" id="fig|1246995.3.peg.5983"/>
<evidence type="ECO:0000256" key="1">
    <source>
        <dbReference type="ARBA" id="ARBA00023172"/>
    </source>
</evidence>
<dbReference type="HOGENOM" id="CLU_1976782_0_0_11"/>
<dbReference type="GO" id="GO:0003677">
    <property type="term" value="F:DNA binding"/>
    <property type="evidence" value="ECO:0007669"/>
    <property type="project" value="InterPro"/>
</dbReference>
<dbReference type="AlphaFoldDB" id="U5W4W4"/>
<dbReference type="InterPro" id="IPR002104">
    <property type="entry name" value="Integrase_catalytic"/>
</dbReference>
<dbReference type="Pfam" id="PF00589">
    <property type="entry name" value="Phage_integrase"/>
    <property type="match status" value="1"/>
</dbReference>
<keyword evidence="4" id="KW-1185">Reference proteome</keyword>